<protein>
    <submittedName>
        <fullName evidence="5">Putative NADPH-dependent methylglyoxal reductase GRP2</fullName>
    </submittedName>
</protein>
<evidence type="ECO:0000313" key="6">
    <source>
        <dbReference type="Proteomes" id="UP000044841"/>
    </source>
</evidence>
<name>A0A0K6GIU0_9AGAM</name>
<evidence type="ECO:0000256" key="1">
    <source>
        <dbReference type="ARBA" id="ARBA00023002"/>
    </source>
</evidence>
<dbReference type="PANTHER" id="PTHR10366:SF564">
    <property type="entry name" value="STEROL-4-ALPHA-CARBOXYLATE 3-DEHYDROGENASE, DECARBOXYLATING"/>
    <property type="match status" value="1"/>
</dbReference>
<dbReference type="EMBL" id="CYGV01001979">
    <property type="protein sequence ID" value="CUA78314.1"/>
    <property type="molecule type" value="Genomic_DNA"/>
</dbReference>
<dbReference type="GO" id="GO:0016616">
    <property type="term" value="F:oxidoreductase activity, acting on the CH-OH group of donors, NAD or NADP as acceptor"/>
    <property type="evidence" value="ECO:0007669"/>
    <property type="project" value="TreeGrafter"/>
</dbReference>
<evidence type="ECO:0000313" key="5">
    <source>
        <dbReference type="EMBL" id="CUA78314.1"/>
    </source>
</evidence>
<feature type="transmembrane region" description="Helical" evidence="3">
    <location>
        <begin position="12"/>
        <end position="33"/>
    </location>
</feature>
<reference evidence="5 6" key="1">
    <citation type="submission" date="2015-07" db="EMBL/GenBank/DDBJ databases">
        <authorList>
            <person name="Noorani M."/>
        </authorList>
    </citation>
    <scope>NUCLEOTIDE SEQUENCE [LARGE SCALE GENOMIC DNA]</scope>
    <source>
        <strain evidence="5">BBA 69670</strain>
    </source>
</reference>
<proteinExistence type="inferred from homology"/>
<dbReference type="InterPro" id="IPR050425">
    <property type="entry name" value="NAD(P)_dehydrat-like"/>
</dbReference>
<evidence type="ECO:0000256" key="2">
    <source>
        <dbReference type="ARBA" id="ARBA00023445"/>
    </source>
</evidence>
<comment type="similarity">
    <text evidence="2">Belongs to the NAD(P)-dependent epimerase/dehydratase family. Dihydroflavonol-4-reductase subfamily.</text>
</comment>
<dbReference type="Gene3D" id="3.40.50.720">
    <property type="entry name" value="NAD(P)-binding Rossmann-like Domain"/>
    <property type="match status" value="1"/>
</dbReference>
<organism evidence="5 6">
    <name type="scientific">Rhizoctonia solani</name>
    <dbReference type="NCBI Taxonomy" id="456999"/>
    <lineage>
        <taxon>Eukaryota</taxon>
        <taxon>Fungi</taxon>
        <taxon>Dikarya</taxon>
        <taxon>Basidiomycota</taxon>
        <taxon>Agaricomycotina</taxon>
        <taxon>Agaricomycetes</taxon>
        <taxon>Cantharellales</taxon>
        <taxon>Ceratobasidiaceae</taxon>
        <taxon>Rhizoctonia</taxon>
    </lineage>
</organism>
<gene>
    <name evidence="5" type="ORF">RSOLAG22IIIB_13063</name>
</gene>
<dbReference type="FunFam" id="3.40.50.720:FF:000191">
    <property type="entry name" value="Methylglyoxal reductase (NADPH-dependent)"/>
    <property type="match status" value="1"/>
</dbReference>
<dbReference type="AlphaFoldDB" id="A0A0K6GIU0"/>
<dbReference type="CDD" id="cd05227">
    <property type="entry name" value="AR_SDR_e"/>
    <property type="match status" value="1"/>
</dbReference>
<dbReference type="InterPro" id="IPR001509">
    <property type="entry name" value="Epimerase_deHydtase"/>
</dbReference>
<evidence type="ECO:0000259" key="4">
    <source>
        <dbReference type="Pfam" id="PF01370"/>
    </source>
</evidence>
<accession>A0A0K6GIU0</accession>
<dbReference type="SUPFAM" id="SSF51735">
    <property type="entry name" value="NAD(P)-binding Rossmann-fold domains"/>
    <property type="match status" value="1"/>
</dbReference>
<dbReference type="InterPro" id="IPR036291">
    <property type="entry name" value="NAD(P)-bd_dom_sf"/>
</dbReference>
<keyword evidence="3" id="KW-1133">Transmembrane helix</keyword>
<dbReference type="Pfam" id="PF01370">
    <property type="entry name" value="Epimerase"/>
    <property type="match status" value="1"/>
</dbReference>
<sequence length="353" mass="39018">MANTVLLTGGNGFIAAHIIVLLLSHGYSVVTTVRSEGKTTYLRKKFADAVASDQLKFAIVEDITTSGAFDKVLKDNKFDYVLHTSSPFVFTINDITKDLLEPAILGTTEILKAVKANAPTVKRVVVTSSFASIVDLGKGDRPGYVYSEKDWNPITYEESKKDPVSGYYGSKKLAEKAAWDFMEAEKPAFELTTLCPPMVYGPALQEVKSMSNLNASSTAFYALFSGHQKELKNAGVWFWTDVRDIAKAHIAAIEKPEAANERFFICEGRFSVNSVVDYIWKHYPERAQAKGIPKSSPSTAFPETGTYHPDNTKSKNILGIEYHPIESMLKDTLEQFVALEKELGVDPGPSEKH</sequence>
<keyword evidence="3" id="KW-0472">Membrane</keyword>
<keyword evidence="1" id="KW-0560">Oxidoreductase</keyword>
<dbReference type="PANTHER" id="PTHR10366">
    <property type="entry name" value="NAD DEPENDENT EPIMERASE/DEHYDRATASE"/>
    <property type="match status" value="1"/>
</dbReference>
<evidence type="ECO:0000256" key="3">
    <source>
        <dbReference type="SAM" id="Phobius"/>
    </source>
</evidence>
<dbReference type="Proteomes" id="UP000044841">
    <property type="component" value="Unassembled WGS sequence"/>
</dbReference>
<feature type="domain" description="NAD-dependent epimerase/dehydratase" evidence="4">
    <location>
        <begin position="5"/>
        <end position="262"/>
    </location>
</feature>
<keyword evidence="6" id="KW-1185">Reference proteome</keyword>
<keyword evidence="3" id="KW-0812">Transmembrane</keyword>